<evidence type="ECO:0000256" key="1">
    <source>
        <dbReference type="ARBA" id="ARBA00004026"/>
    </source>
</evidence>
<evidence type="ECO:0000256" key="9">
    <source>
        <dbReference type="ARBA" id="ARBA00023163"/>
    </source>
</evidence>
<reference evidence="13" key="1">
    <citation type="submission" date="2023-06" db="EMBL/GenBank/DDBJ databases">
        <title>Genome-scale phylogeny and comparative genomics of the fungal order Sordariales.</title>
        <authorList>
            <consortium name="Lawrence Berkeley National Laboratory"/>
            <person name="Hensen N."/>
            <person name="Bonometti L."/>
            <person name="Westerberg I."/>
            <person name="Brannstrom I.O."/>
            <person name="Guillou S."/>
            <person name="Cros-Aarteil S."/>
            <person name="Calhoun S."/>
            <person name="Haridas S."/>
            <person name="Kuo A."/>
            <person name="Mondo S."/>
            <person name="Pangilinan J."/>
            <person name="Riley R."/>
            <person name="Labutti K."/>
            <person name="Andreopoulos B."/>
            <person name="Lipzen A."/>
            <person name="Chen C."/>
            <person name="Yanf M."/>
            <person name="Daum C."/>
            <person name="Ng V."/>
            <person name="Clum A."/>
            <person name="Steindorff A."/>
            <person name="Ohm R."/>
            <person name="Martin F."/>
            <person name="Silar P."/>
            <person name="Natvig D."/>
            <person name="Lalanne C."/>
            <person name="Gautier V."/>
            <person name="Ament-Velasquez S.L."/>
            <person name="Kruys A."/>
            <person name="Hutchinson M.I."/>
            <person name="Powell A.J."/>
            <person name="Barry K."/>
            <person name="Miller A.N."/>
            <person name="Grigoriev I.V."/>
            <person name="Debuchy R."/>
            <person name="Gladieux P."/>
            <person name="Thoren M.H."/>
            <person name="Johannesson H."/>
        </authorList>
    </citation>
    <scope>NUCLEOTIDE SEQUENCE</scope>
    <source>
        <strain evidence="13">PSN4</strain>
    </source>
</reference>
<dbReference type="InterPro" id="IPR024075">
    <property type="entry name" value="DNA-dir_RNA_pol_helix_hairp_sf"/>
</dbReference>
<evidence type="ECO:0000256" key="11">
    <source>
        <dbReference type="RuleBase" id="RU003805"/>
    </source>
</evidence>
<evidence type="ECO:0000256" key="3">
    <source>
        <dbReference type="ARBA" id="ARBA00009493"/>
    </source>
</evidence>
<dbReference type="InterPro" id="IPR043502">
    <property type="entry name" value="DNA/RNA_pol_sf"/>
</dbReference>
<evidence type="ECO:0000256" key="4">
    <source>
        <dbReference type="ARBA" id="ARBA00022478"/>
    </source>
</evidence>
<evidence type="ECO:0000256" key="6">
    <source>
        <dbReference type="ARBA" id="ARBA00022695"/>
    </source>
</evidence>
<dbReference type="InterPro" id="IPR037159">
    <property type="entry name" value="RNA_POL_N_sf"/>
</dbReference>
<dbReference type="GO" id="GO:0003899">
    <property type="term" value="F:DNA-directed RNA polymerase activity"/>
    <property type="evidence" value="ECO:0007669"/>
    <property type="project" value="UniProtKB-EC"/>
</dbReference>
<evidence type="ECO:0000256" key="7">
    <source>
        <dbReference type="ARBA" id="ARBA00022946"/>
    </source>
</evidence>
<keyword evidence="4 11" id="KW-0240">DNA-directed RNA polymerase</keyword>
<dbReference type="PANTHER" id="PTHR10102">
    <property type="entry name" value="DNA-DIRECTED RNA POLYMERASE, MITOCHONDRIAL"/>
    <property type="match status" value="1"/>
</dbReference>
<dbReference type="InterPro" id="IPR002092">
    <property type="entry name" value="DNA-dir_Rpol_phage-type"/>
</dbReference>
<evidence type="ECO:0000313" key="14">
    <source>
        <dbReference type="Proteomes" id="UP001239445"/>
    </source>
</evidence>
<evidence type="ECO:0000256" key="8">
    <source>
        <dbReference type="ARBA" id="ARBA00023128"/>
    </source>
</evidence>
<comment type="catalytic activity">
    <reaction evidence="10 11">
        <text>RNA(n) + a ribonucleoside 5'-triphosphate = RNA(n+1) + diphosphate</text>
        <dbReference type="Rhea" id="RHEA:21248"/>
        <dbReference type="Rhea" id="RHEA-COMP:14527"/>
        <dbReference type="Rhea" id="RHEA-COMP:17342"/>
        <dbReference type="ChEBI" id="CHEBI:33019"/>
        <dbReference type="ChEBI" id="CHEBI:61557"/>
        <dbReference type="ChEBI" id="CHEBI:140395"/>
        <dbReference type="EC" id="2.7.7.6"/>
    </reaction>
</comment>
<dbReference type="GO" id="GO:0034245">
    <property type="term" value="C:mitochondrial DNA-directed RNA polymerase complex"/>
    <property type="evidence" value="ECO:0007669"/>
    <property type="project" value="TreeGrafter"/>
</dbReference>
<dbReference type="Gene3D" id="1.10.287.260">
    <property type="match status" value="1"/>
</dbReference>
<evidence type="ECO:0000256" key="5">
    <source>
        <dbReference type="ARBA" id="ARBA00022679"/>
    </source>
</evidence>
<dbReference type="PROSITE" id="PS00900">
    <property type="entry name" value="RNA_POL_PHAGE_1"/>
    <property type="match status" value="1"/>
</dbReference>
<dbReference type="PANTHER" id="PTHR10102:SF0">
    <property type="entry name" value="DNA-DIRECTED RNA POLYMERASE, MITOCHONDRIAL"/>
    <property type="match status" value="1"/>
</dbReference>
<dbReference type="Proteomes" id="UP001239445">
    <property type="component" value="Unassembled WGS sequence"/>
</dbReference>
<comment type="subcellular location">
    <subcellularLocation>
        <location evidence="2">Mitochondrion</location>
    </subcellularLocation>
</comment>
<keyword evidence="14" id="KW-1185">Reference proteome</keyword>
<dbReference type="GO" id="GO:0001018">
    <property type="term" value="F:mitochondrial promoter sequence-specific DNA binding"/>
    <property type="evidence" value="ECO:0007669"/>
    <property type="project" value="TreeGrafter"/>
</dbReference>
<evidence type="ECO:0000256" key="10">
    <source>
        <dbReference type="ARBA" id="ARBA00048552"/>
    </source>
</evidence>
<dbReference type="EC" id="2.7.7.6" evidence="11"/>
<evidence type="ECO:0000259" key="12">
    <source>
        <dbReference type="SMART" id="SM01311"/>
    </source>
</evidence>
<dbReference type="Gene3D" id="1.10.287.280">
    <property type="match status" value="1"/>
</dbReference>
<evidence type="ECO:0000256" key="2">
    <source>
        <dbReference type="ARBA" id="ARBA00004173"/>
    </source>
</evidence>
<keyword evidence="9 11" id="KW-0804">Transcription</keyword>
<dbReference type="Pfam" id="PF00940">
    <property type="entry name" value="RNA_pol"/>
    <property type="match status" value="1"/>
</dbReference>
<dbReference type="InterPro" id="IPR046950">
    <property type="entry name" value="DNA-dir_Rpol_C_phage-type"/>
</dbReference>
<comment type="function">
    <text evidence="1 11">DNA-dependent RNA polymerase catalyzes the transcription of DNA into RNA using the four ribonucleoside triphosphates as substrates.</text>
</comment>
<dbReference type="Gene3D" id="1.10.1320.10">
    <property type="entry name" value="DNA-directed RNA polymerase, N-terminal domain"/>
    <property type="match status" value="1"/>
</dbReference>
<dbReference type="Gene3D" id="1.10.150.20">
    <property type="entry name" value="5' to 3' exonuclease, C-terminal subdomain"/>
    <property type="match status" value="1"/>
</dbReference>
<accession>A0AAJ0B894</accession>
<dbReference type="SUPFAM" id="SSF56672">
    <property type="entry name" value="DNA/RNA polymerases"/>
    <property type="match status" value="1"/>
</dbReference>
<gene>
    <name evidence="13" type="ORF">QBC47DRAFT_390107</name>
</gene>
<dbReference type="FunFam" id="1.10.287.280:FF:000001">
    <property type="entry name" value="DNA-directed RNA polymerase"/>
    <property type="match status" value="1"/>
</dbReference>
<dbReference type="InterPro" id="IPR029262">
    <property type="entry name" value="RPOL_N"/>
</dbReference>
<keyword evidence="5 11" id="KW-0808">Transferase</keyword>
<keyword evidence="7" id="KW-0809">Transit peptide</keyword>
<dbReference type="GO" id="GO:0006390">
    <property type="term" value="P:mitochondrial transcription"/>
    <property type="evidence" value="ECO:0007669"/>
    <property type="project" value="TreeGrafter"/>
</dbReference>
<dbReference type="FunFam" id="1.10.150.20:FF:000041">
    <property type="entry name" value="DNA-directed RNA polymerase"/>
    <property type="match status" value="1"/>
</dbReference>
<comment type="caution">
    <text evidence="13">The sequence shown here is derived from an EMBL/GenBank/DDBJ whole genome shotgun (WGS) entry which is preliminary data.</text>
</comment>
<proteinExistence type="inferred from homology"/>
<sequence length="1340" mass="150419">MLPRSALLRRNLARSLARRQSAAAPIPDARRFLTTRPDLVRPWRRKSFRGLAGLERNLATALDNHRPTDDIPFEGLPNSLAQYDPPGSLYKLQPFDISNPLIVHDNSPVYEKSRVDTAAIPGTVEEMLAVFDACIAVGKLERASLVLKRLSGFLMDPAAMMELHNCYLFEMLFQIQEQPDLDAADDMHSWFELQIHDKGLPHTPDTIAFLLKATLLTCRGDRLNRLVERYMEMLPQETALESLYLADVLTAKDLATIAEICPSYDMPDDAFLFPDVEAPVDGAVPGTSSQWTEVPGVLSTPQKGTGLKALKGTLSLFAEIPEGYDIASLSKAERREIQTRLEKDTVDAAVARWREENESLKKMGLNTSFSTATLNSRLFEWQKSLEEFISDDMAKIDESERSRKKTPEEVDRCIYGPFFRQSTPERLAAVTILSVLSGLSLNGADKGVGLATILMHLARTAEQDIGLHNELKARPKYRTAAKKRNFLRLMRQGAVGEIKASSEAAPNAAVETVRSTPVWSSTIRTKVAAVLLSGLIKVAKVQVTREHPVTKETISQIQPAFTHAIQLRKGRKIGVLIPNPTLVELMSREPRGEVLARHLPMVAEPDPWAKFDKGGFLASQVPLVRIKEYERDQKHYAQAAIARGDMDQVLRALDVLGKTAWRVNRPVFEVMLHCWNTGEAIASIPALNPEIVLPEEPDQRQDPLGRLTWMRAVRAAENERSGMHSVRCFMNFQLEIARAFRDQTFYFPHNIDFRGRAYPIPTYLNHMGADHVRGLLMFAKGKPLGENGLKWLKVQLANVYGYDKASLSEREAFAVEHMDDIRDSAKNPINGKQWWLQAEDPWQCLAACFELVAALESPDPTQYVSHLPVHQDGTCNGLQHYAALGGDTWGAQQVNLIPQERPADVYSAVAELINEIVDKDAANGVTLAKGIQGKITRKVVKQTVMTNVYGVTYVGAKKQVRRQLETLYPDLPQETGISSHLFSAYIASNIFKALSTMFHGAHEIQHWLIKIGDRVCRSVPPEQIDELAAAMEAAAAEQSSQKKGTRQKYAKETPVKIEQFQETLVWTTPLRMPVVQPYRKSGTRKIETCMQSLYVTDPDRSDPVHRVKQLQAFPPNFIHSLDASHMLLSALECDERGLTFAAVHDSFWTHACDIDVMSDVLRDSFIRIHSEDVIGRLSAEFQARYRHSLYLVRVPRSSPIGQQVTAHRRKNRMSLHAEMVMEHRRQKLLRSTDALDVKEGQEMVTPASIVGNDLDAADMAWTEEVLREEEEEEVASAAESDDVDVDAAADLDESGSATVEPKKQWNKNMIEFWAPLTFPPVPKKGDFDVRQLKTSKYFFS</sequence>
<keyword evidence="6 11" id="KW-0548">Nucleotidyltransferase</keyword>
<organism evidence="13 14">
    <name type="scientific">Echria macrotheca</name>
    <dbReference type="NCBI Taxonomy" id="438768"/>
    <lineage>
        <taxon>Eukaryota</taxon>
        <taxon>Fungi</taxon>
        <taxon>Dikarya</taxon>
        <taxon>Ascomycota</taxon>
        <taxon>Pezizomycotina</taxon>
        <taxon>Sordariomycetes</taxon>
        <taxon>Sordariomycetidae</taxon>
        <taxon>Sordariales</taxon>
        <taxon>Schizotheciaceae</taxon>
        <taxon>Echria</taxon>
    </lineage>
</organism>
<dbReference type="SMART" id="SM01311">
    <property type="entry name" value="RPOL_N"/>
    <property type="match status" value="1"/>
</dbReference>
<comment type="similarity">
    <text evidence="3 11">Belongs to the phage and mitochondrial RNA polymerase family.</text>
</comment>
<name>A0AAJ0B894_9PEZI</name>
<dbReference type="PROSITE" id="PS00489">
    <property type="entry name" value="RNA_POL_PHAGE_2"/>
    <property type="match status" value="1"/>
</dbReference>
<evidence type="ECO:0000313" key="13">
    <source>
        <dbReference type="EMBL" id="KAK1752253.1"/>
    </source>
</evidence>
<feature type="domain" description="DNA-directed RNA polymerase N-terminal" evidence="12">
    <location>
        <begin position="336"/>
        <end position="658"/>
    </location>
</feature>
<keyword evidence="8" id="KW-0496">Mitochondrion</keyword>
<protein>
    <recommendedName>
        <fullName evidence="11">DNA-directed RNA polymerase</fullName>
        <ecNumber evidence="11">2.7.7.6</ecNumber>
    </recommendedName>
</protein>
<dbReference type="Pfam" id="PF14700">
    <property type="entry name" value="RPOL_N"/>
    <property type="match status" value="1"/>
</dbReference>
<dbReference type="EMBL" id="MU839840">
    <property type="protein sequence ID" value="KAK1752253.1"/>
    <property type="molecule type" value="Genomic_DNA"/>
</dbReference>